<gene>
    <name evidence="1" type="primary">erf</name>
    <name evidence="1" type="ORF">HMPREF0645_2601</name>
</gene>
<dbReference type="EMBL" id="ACKS01000107">
    <property type="protein sequence ID" value="EFA42965.1"/>
    <property type="molecule type" value="Genomic_DNA"/>
</dbReference>
<protein>
    <submittedName>
        <fullName evidence="1">Erf family protein</fullName>
    </submittedName>
</protein>
<dbReference type="Pfam" id="PF04404">
    <property type="entry name" value="ERF"/>
    <property type="match status" value="1"/>
</dbReference>
<dbReference type="OrthoDB" id="1625426at2"/>
<evidence type="ECO:0000313" key="1">
    <source>
        <dbReference type="EMBL" id="EFA42965.1"/>
    </source>
</evidence>
<comment type="caution">
    <text evidence="1">The sequence shown here is derived from an EMBL/GenBank/DDBJ whole genome shotgun (WGS) entry which is preliminary data.</text>
</comment>
<dbReference type="AlphaFoldDB" id="D1Q066"/>
<dbReference type="Proteomes" id="UP000003160">
    <property type="component" value="Unassembled WGS sequence"/>
</dbReference>
<dbReference type="InterPro" id="IPR007499">
    <property type="entry name" value="ERF_bacteria_virus"/>
</dbReference>
<dbReference type="HOGENOM" id="CLU_082063_1_0_10"/>
<accession>D1Q066</accession>
<keyword evidence="2" id="KW-1185">Reference proteome</keyword>
<sequence length="193" mass="21570">MEENKTIQHALREIQSKLKAPKGQMNNFGHYRYRSAEDILESVKPLLADNSCSLTISDDIIMVGNRIYVKATATLVNEDGKSVHTTAFARESENKSGMDMAQVTGAASSYARKYALNGLFCIDDTKDPDALNVNKEYTQQTDANLETIIANIKAASTIQELTQIWNECYAYQSDKKFSSALTNRKKELKTKTV</sequence>
<proteinExistence type="predicted"/>
<name>D1Q066_9BACT</name>
<evidence type="ECO:0000313" key="2">
    <source>
        <dbReference type="Proteomes" id="UP000003160"/>
    </source>
</evidence>
<dbReference type="eggNOG" id="ENOG5032SQ7">
    <property type="taxonomic scope" value="Bacteria"/>
</dbReference>
<dbReference type="RefSeq" id="WP_007174996.1">
    <property type="nucleotide sequence ID" value="NZ_GG704783.1"/>
</dbReference>
<organism evidence="1 2">
    <name type="scientific">Hallella bergensis DSM 17361</name>
    <dbReference type="NCBI Taxonomy" id="585502"/>
    <lineage>
        <taxon>Bacteria</taxon>
        <taxon>Pseudomonadati</taxon>
        <taxon>Bacteroidota</taxon>
        <taxon>Bacteroidia</taxon>
        <taxon>Bacteroidales</taxon>
        <taxon>Prevotellaceae</taxon>
        <taxon>Hallella</taxon>
    </lineage>
</organism>
<reference evidence="1 2" key="1">
    <citation type="submission" date="2009-10" db="EMBL/GenBank/DDBJ databases">
        <authorList>
            <person name="Qin X."/>
            <person name="Bachman B."/>
            <person name="Battles P."/>
            <person name="Bell A."/>
            <person name="Bess C."/>
            <person name="Bickham C."/>
            <person name="Chaboub L."/>
            <person name="Chen D."/>
            <person name="Coyle M."/>
            <person name="Deiros D.R."/>
            <person name="Dinh H."/>
            <person name="Forbes L."/>
            <person name="Fowler G."/>
            <person name="Francisco L."/>
            <person name="Fu Q."/>
            <person name="Gubbala S."/>
            <person name="Hale W."/>
            <person name="Han Y."/>
            <person name="Hemphill L."/>
            <person name="Highlander S.K."/>
            <person name="Hirani K."/>
            <person name="Hogues M."/>
            <person name="Jackson L."/>
            <person name="Jakkamsetti A."/>
            <person name="Javaid M."/>
            <person name="Jiang H."/>
            <person name="Korchina V."/>
            <person name="Kovar C."/>
            <person name="Lara F."/>
            <person name="Lee S."/>
            <person name="Mata R."/>
            <person name="Mathew T."/>
            <person name="Moen C."/>
            <person name="Morales K."/>
            <person name="Munidasa M."/>
            <person name="Nazareth L."/>
            <person name="Ngo R."/>
            <person name="Nguyen L."/>
            <person name="Okwuonu G."/>
            <person name="Ongeri F."/>
            <person name="Patil S."/>
            <person name="Petrosino J."/>
            <person name="Pham C."/>
            <person name="Pham P."/>
            <person name="Pu L.-L."/>
            <person name="Puazo M."/>
            <person name="Raj R."/>
            <person name="Reid J."/>
            <person name="Rouhana J."/>
            <person name="Saada N."/>
            <person name="Shang Y."/>
            <person name="Simmons D."/>
            <person name="Thornton R."/>
            <person name="Warren J."/>
            <person name="Weissenberger G."/>
            <person name="Zhang J."/>
            <person name="Zhang L."/>
            <person name="Zhou C."/>
            <person name="Zhu D."/>
            <person name="Muzny D."/>
            <person name="Worley K."/>
            <person name="Gibbs R."/>
        </authorList>
    </citation>
    <scope>NUCLEOTIDE SEQUENCE [LARGE SCALE GENOMIC DNA]</scope>
    <source>
        <strain evidence="1 2">DSM 17361</strain>
    </source>
</reference>